<feature type="transmembrane region" description="Helical" evidence="1">
    <location>
        <begin position="107"/>
        <end position="127"/>
    </location>
</feature>
<dbReference type="Proteomes" id="UP000315343">
    <property type="component" value="Unassembled WGS sequence"/>
</dbReference>
<feature type="transmembrane region" description="Helical" evidence="1">
    <location>
        <begin position="285"/>
        <end position="309"/>
    </location>
</feature>
<protein>
    <submittedName>
        <fullName evidence="2">TRAP-type C4-dicarboxylate transport system permease large subunit</fullName>
    </submittedName>
</protein>
<feature type="transmembrane region" description="Helical" evidence="1">
    <location>
        <begin position="259"/>
        <end position="279"/>
    </location>
</feature>
<accession>A0A562JBA5</accession>
<comment type="caution">
    <text evidence="2">The sequence shown here is derived from an EMBL/GenBank/DDBJ whole genome shotgun (WGS) entry which is preliminary data.</text>
</comment>
<dbReference type="EMBL" id="VLKH01000004">
    <property type="protein sequence ID" value="TWH80427.1"/>
    <property type="molecule type" value="Genomic_DNA"/>
</dbReference>
<proteinExistence type="predicted"/>
<reference evidence="2 3" key="1">
    <citation type="submission" date="2019-07" db="EMBL/GenBank/DDBJ databases">
        <title>Genomic Encyclopedia of Type Strains, Phase I: the one thousand microbial genomes (KMG-I) project.</title>
        <authorList>
            <person name="Kyrpides N."/>
        </authorList>
    </citation>
    <scope>NUCLEOTIDE SEQUENCE [LARGE SCALE GENOMIC DNA]</scope>
    <source>
        <strain evidence="2 3">DSM 13558</strain>
    </source>
</reference>
<sequence length="444" mass="47285">MTMLQHSLLVLVSIAVVFAIAKKLRLSTEISMLTATIAAILVHVILPSGEDPRSAISFLEMIRHLAEGTVTYFDVCLVFLTATFFMTLYKESGGVAYIVRQIVKTFFAHRIICLLLLTFVMLIPGAITGSGATTVLTVGGLVGAVLAAMGISEDKRVALIFILAAMSAACPPINLWAMMAAAGANMPFVGFTIPLAFLSITGALFATFYLAGRGKLVDLEKTLAKIPEVPAGWNGVRVILPFIVLIGIVLAGRIWPSNFPVVGLPLIFMLSAGAVLLVSPKRINVFNVAVTTVTNLKGLVGIMVVVGMLNQIMTLTGARGLLSLAVVTLPIAVLFGTLWLILPVAEGVLQYAVAPLFGVPLIMLFNMLGYDPVIALSTWAVMLPLGDCLPPTAVVGRAAVMELEYKGGYYRDFVKTALVPMFFILALCTITMIFCNEFGAIIGG</sequence>
<dbReference type="AlphaFoldDB" id="A0A562JBA5"/>
<gene>
    <name evidence="2" type="ORF">LY60_01689</name>
</gene>
<feature type="transmembrane region" description="Helical" evidence="1">
    <location>
        <begin position="70"/>
        <end position="87"/>
    </location>
</feature>
<feature type="transmembrane region" description="Helical" evidence="1">
    <location>
        <begin position="348"/>
        <end position="366"/>
    </location>
</feature>
<feature type="transmembrane region" description="Helical" evidence="1">
    <location>
        <begin position="188"/>
        <end position="211"/>
    </location>
</feature>
<keyword evidence="1" id="KW-0812">Transmembrane</keyword>
<feature type="transmembrane region" description="Helical" evidence="1">
    <location>
        <begin position="157"/>
        <end position="176"/>
    </location>
</feature>
<keyword evidence="3" id="KW-1185">Reference proteome</keyword>
<keyword evidence="1" id="KW-0472">Membrane</keyword>
<feature type="transmembrane region" description="Helical" evidence="1">
    <location>
        <begin position="134"/>
        <end position="151"/>
    </location>
</feature>
<feature type="transmembrane region" description="Helical" evidence="1">
    <location>
        <begin position="231"/>
        <end position="252"/>
    </location>
</feature>
<keyword evidence="1" id="KW-1133">Transmembrane helix</keyword>
<evidence type="ECO:0000313" key="2">
    <source>
        <dbReference type="EMBL" id="TWH80427.1"/>
    </source>
</evidence>
<feature type="transmembrane region" description="Helical" evidence="1">
    <location>
        <begin position="373"/>
        <end position="393"/>
    </location>
</feature>
<feature type="transmembrane region" description="Helical" evidence="1">
    <location>
        <begin position="413"/>
        <end position="435"/>
    </location>
</feature>
<name>A0A562JBA5_9FIRM</name>
<evidence type="ECO:0000256" key="1">
    <source>
        <dbReference type="SAM" id="Phobius"/>
    </source>
</evidence>
<feature type="transmembrane region" description="Helical" evidence="1">
    <location>
        <begin position="321"/>
        <end position="342"/>
    </location>
</feature>
<evidence type="ECO:0000313" key="3">
    <source>
        <dbReference type="Proteomes" id="UP000315343"/>
    </source>
</evidence>
<feature type="transmembrane region" description="Helical" evidence="1">
    <location>
        <begin position="31"/>
        <end position="49"/>
    </location>
</feature>
<organism evidence="2 3">
    <name type="scientific">Sedimentibacter saalensis</name>
    <dbReference type="NCBI Taxonomy" id="130788"/>
    <lineage>
        <taxon>Bacteria</taxon>
        <taxon>Bacillati</taxon>
        <taxon>Bacillota</taxon>
        <taxon>Tissierellia</taxon>
        <taxon>Sedimentibacter</taxon>
    </lineage>
</organism>